<organism evidence="1 2">
    <name type="scientific">Hibiscus sabdariffa</name>
    <name type="common">roselle</name>
    <dbReference type="NCBI Taxonomy" id="183260"/>
    <lineage>
        <taxon>Eukaryota</taxon>
        <taxon>Viridiplantae</taxon>
        <taxon>Streptophyta</taxon>
        <taxon>Embryophyta</taxon>
        <taxon>Tracheophyta</taxon>
        <taxon>Spermatophyta</taxon>
        <taxon>Magnoliopsida</taxon>
        <taxon>eudicotyledons</taxon>
        <taxon>Gunneridae</taxon>
        <taxon>Pentapetalae</taxon>
        <taxon>rosids</taxon>
        <taxon>malvids</taxon>
        <taxon>Malvales</taxon>
        <taxon>Malvaceae</taxon>
        <taxon>Malvoideae</taxon>
        <taxon>Hibiscus</taxon>
    </lineage>
</organism>
<name>A0ABR2U4M5_9ROSI</name>
<reference evidence="1 2" key="1">
    <citation type="journal article" date="2024" name="G3 (Bethesda)">
        <title>Genome assembly of Hibiscus sabdariffa L. provides insights into metabolisms of medicinal natural products.</title>
        <authorList>
            <person name="Kim T."/>
        </authorList>
    </citation>
    <scope>NUCLEOTIDE SEQUENCE [LARGE SCALE GENOMIC DNA]</scope>
    <source>
        <strain evidence="1">TK-2024</strain>
        <tissue evidence="1">Old leaves</tissue>
    </source>
</reference>
<gene>
    <name evidence="1" type="ORF">V6N11_058305</name>
</gene>
<sequence length="183" mass="21024">MLMCGSDPVEDQNEDGSELGLTSNIEDMDVKVVQYHGDSRKVQRIFEVMKGIREVGMRVVSWNIRGFGSAVKRRAVQGVVHRQKCRLLFLQETKWEVIDATLVRKIWLSDTFGLLFCPTVGRSGGVLMVWGRGYFIMEESFIGGSFVWLSRRWVHEAWSCEMLGCMLRAMWRDMLLCGMIFDG</sequence>
<dbReference type="EMBL" id="JBBPBN010000002">
    <property type="protein sequence ID" value="KAK9044404.1"/>
    <property type="molecule type" value="Genomic_DNA"/>
</dbReference>
<dbReference type="InterPro" id="IPR036691">
    <property type="entry name" value="Endo/exonu/phosph_ase_sf"/>
</dbReference>
<evidence type="ECO:0000313" key="1">
    <source>
        <dbReference type="EMBL" id="KAK9044404.1"/>
    </source>
</evidence>
<keyword evidence="2" id="KW-1185">Reference proteome</keyword>
<protein>
    <submittedName>
        <fullName evidence="1">Uncharacterized protein</fullName>
    </submittedName>
</protein>
<dbReference type="SUPFAM" id="SSF56219">
    <property type="entry name" value="DNase I-like"/>
    <property type="match status" value="1"/>
</dbReference>
<dbReference type="Proteomes" id="UP001396334">
    <property type="component" value="Unassembled WGS sequence"/>
</dbReference>
<proteinExistence type="predicted"/>
<comment type="caution">
    <text evidence="1">The sequence shown here is derived from an EMBL/GenBank/DDBJ whole genome shotgun (WGS) entry which is preliminary data.</text>
</comment>
<accession>A0ABR2U4M5</accession>
<evidence type="ECO:0000313" key="2">
    <source>
        <dbReference type="Proteomes" id="UP001396334"/>
    </source>
</evidence>
<dbReference type="Gene3D" id="3.60.10.10">
    <property type="entry name" value="Endonuclease/exonuclease/phosphatase"/>
    <property type="match status" value="1"/>
</dbReference>